<dbReference type="SMART" id="SM00906">
    <property type="entry name" value="Fungal_trans"/>
    <property type="match status" value="1"/>
</dbReference>
<dbReference type="Proteomes" id="UP000562682">
    <property type="component" value="Unassembled WGS sequence"/>
</dbReference>
<dbReference type="InterPro" id="IPR052761">
    <property type="entry name" value="Fungal_Detox/Toxin_TFs"/>
</dbReference>
<dbReference type="InterPro" id="IPR001547">
    <property type="entry name" value="Glyco_hydro_5"/>
</dbReference>
<protein>
    <submittedName>
        <fullName evidence="7">Cutinase transcription factor 1 beta</fullName>
    </submittedName>
</protein>
<dbReference type="Pfam" id="PF00150">
    <property type="entry name" value="Cellulase"/>
    <property type="match status" value="1"/>
</dbReference>
<reference evidence="7 8" key="1">
    <citation type="submission" date="2020-05" db="EMBL/GenBank/DDBJ databases">
        <title>Identification and distribution of gene clusters putatively required for synthesis of sphingolipid metabolism inhibitors in phylogenetically diverse species of the filamentous fungus Fusarium.</title>
        <authorList>
            <person name="Kim H.-S."/>
            <person name="Busman M."/>
            <person name="Brown D.W."/>
            <person name="Divon H."/>
            <person name="Uhlig S."/>
            <person name="Proctor R.H."/>
        </authorList>
    </citation>
    <scope>NUCLEOTIDE SEQUENCE [LARGE SCALE GENOMIC DNA]</scope>
    <source>
        <strain evidence="7 8">NRRL 25311</strain>
    </source>
</reference>
<evidence type="ECO:0000256" key="3">
    <source>
        <dbReference type="ARBA" id="ARBA00023242"/>
    </source>
</evidence>
<evidence type="ECO:0000313" key="8">
    <source>
        <dbReference type="Proteomes" id="UP000562682"/>
    </source>
</evidence>
<feature type="region of interest" description="Disordered" evidence="5">
    <location>
        <begin position="1"/>
        <end position="82"/>
    </location>
</feature>
<dbReference type="PANTHER" id="PTHR47425">
    <property type="entry name" value="FARB-RELATED"/>
    <property type="match status" value="1"/>
</dbReference>
<dbReference type="GO" id="GO:0003677">
    <property type="term" value="F:DNA binding"/>
    <property type="evidence" value="ECO:0007669"/>
    <property type="project" value="InterPro"/>
</dbReference>
<dbReference type="AlphaFoldDB" id="A0A8H5XAV6"/>
<keyword evidence="3" id="KW-0539">Nucleus</keyword>
<accession>A0A8H5XAV6</accession>
<dbReference type="Pfam" id="PF04082">
    <property type="entry name" value="Fungal_trans"/>
    <property type="match status" value="1"/>
</dbReference>
<organism evidence="7 8">
    <name type="scientific">Fusarium denticulatum</name>
    <dbReference type="NCBI Taxonomy" id="48507"/>
    <lineage>
        <taxon>Eukaryota</taxon>
        <taxon>Fungi</taxon>
        <taxon>Dikarya</taxon>
        <taxon>Ascomycota</taxon>
        <taxon>Pezizomycotina</taxon>
        <taxon>Sordariomycetes</taxon>
        <taxon>Hypocreomycetidae</taxon>
        <taxon>Hypocreales</taxon>
        <taxon>Nectriaceae</taxon>
        <taxon>Fusarium</taxon>
        <taxon>Fusarium fujikuroi species complex</taxon>
    </lineage>
</organism>
<evidence type="ECO:0000256" key="2">
    <source>
        <dbReference type="ARBA" id="ARBA00022801"/>
    </source>
</evidence>
<evidence type="ECO:0000256" key="5">
    <source>
        <dbReference type="SAM" id="MobiDB-lite"/>
    </source>
</evidence>
<evidence type="ECO:0000256" key="1">
    <source>
        <dbReference type="ARBA" id="ARBA00005641"/>
    </source>
</evidence>
<name>A0A8H5XAV6_9HYPO</name>
<dbReference type="GO" id="GO:0004553">
    <property type="term" value="F:hydrolase activity, hydrolyzing O-glycosyl compounds"/>
    <property type="evidence" value="ECO:0007669"/>
    <property type="project" value="InterPro"/>
</dbReference>
<dbReference type="GO" id="GO:0000272">
    <property type="term" value="P:polysaccharide catabolic process"/>
    <property type="evidence" value="ECO:0007669"/>
    <property type="project" value="InterPro"/>
</dbReference>
<dbReference type="EMBL" id="JAAOAK010000127">
    <property type="protein sequence ID" value="KAF5687784.1"/>
    <property type="molecule type" value="Genomic_DNA"/>
</dbReference>
<evidence type="ECO:0000259" key="6">
    <source>
        <dbReference type="SMART" id="SM00906"/>
    </source>
</evidence>
<sequence>MSDPERQDTSMSSGQTPTAAQLSNSQSESESPRWDTSGLARDSNPSRWGSMTGGPSDLSSDHSQQVHNATSATSSRDTIVVDQDVDEGEITVALDAEVDETIQSERHDEVETPPIANATSAWAETLEEHESDGNRVPFYPESLQPEEIEYLRWRGCFTLPPQPLQEVLIKAYFHHCHSFEPVLDLQEFFYAYSKGQLSLLLLWSVFMCAATFVEDSLFLMNLFQSPLMFKRNAFQRAKTLYDADYEKNKVTLIQSVFLMGHFYADAEDRLGPWHWNGIAISLSHTIGLHMLTSPSRNGIRPLWRRIWWCIYYREVWLSMGQGRPMRISLDHCSTPMPGLYDTSSSCSPEYQRFIPKDLGTLLGIWLKLIGVTDVMGRILSTNYTIKSARPSKAIIEKDDNEIRAHWIHDGNNDQSPVLASHTYQYRLHIQAAIIALYRPFLHETPEGVSDDERDSWKALAKSKLRSAAAHATHAINCMMAEDLTKFAQTIAVLTISPPIQIHLLEMASSKSSSGKLAKHNLALCLLALDEMRKYYVSADAAYKLFDRARIMVEKSLRNDDMHSEDSAPVTDCPREPQGVETLEWLDESASMGYEVTSVAQGKRQVQTTVIQEIAIADERPNYRKKTLHEELEISIYLSKLTYGRDKITTMPSILKSGILAVLAGGLLASADTCKFQGVNWAVLGDNFVNGPLVLRGLDKSDNYDTVRAKADAIYTGLKENLGITAIRLPVNTKTVNSTWWNAYAGVIDSATDHNLNVILGYWEDGASSGGKIVDYNAWNTMWDTVVNQYNSNSSIYFEPMNEPHGYTASQWTNVAANWVSRHSSLPKGRILIGGTGYSQNLQPVCDDSRLDGTLLSYHVYTFFTGAKDYNGWVQAYKNGLGNCASRAVTTEFGAPMDTSLDYSDANSTNNFVRYIRALTDSMRELKIGSTYWPAVGGKVTKGQSDDWYSIQKLHGSGVDLTLTTPSESGADRLFYGWGRNI</sequence>
<evidence type="ECO:0000256" key="4">
    <source>
        <dbReference type="ARBA" id="ARBA00023295"/>
    </source>
</evidence>
<keyword evidence="4" id="KW-0326">Glycosidase</keyword>
<comment type="similarity">
    <text evidence="1">Belongs to the glycosyl hydrolase 5 (cellulase A) family.</text>
</comment>
<dbReference type="InterPro" id="IPR007219">
    <property type="entry name" value="XnlR_reg_dom"/>
</dbReference>
<dbReference type="InterPro" id="IPR017853">
    <property type="entry name" value="GH"/>
</dbReference>
<comment type="caution">
    <text evidence="7">The sequence shown here is derived from an EMBL/GenBank/DDBJ whole genome shotgun (WGS) entry which is preliminary data.</text>
</comment>
<feature type="compositionally biased region" description="Polar residues" evidence="5">
    <location>
        <begin position="9"/>
        <end position="29"/>
    </location>
</feature>
<evidence type="ECO:0000313" key="7">
    <source>
        <dbReference type="EMBL" id="KAF5687784.1"/>
    </source>
</evidence>
<dbReference type="GO" id="GO:0008270">
    <property type="term" value="F:zinc ion binding"/>
    <property type="evidence" value="ECO:0007669"/>
    <property type="project" value="InterPro"/>
</dbReference>
<dbReference type="SUPFAM" id="SSF51445">
    <property type="entry name" value="(Trans)glycosidases"/>
    <property type="match status" value="1"/>
</dbReference>
<proteinExistence type="inferred from homology"/>
<dbReference type="PANTHER" id="PTHR47425:SF3">
    <property type="entry name" value="ZN(II)2CYS6 TRANSCRIPTION FACTOR (EUROFUNG)"/>
    <property type="match status" value="1"/>
</dbReference>
<dbReference type="GO" id="GO:0006351">
    <property type="term" value="P:DNA-templated transcription"/>
    <property type="evidence" value="ECO:0007669"/>
    <property type="project" value="InterPro"/>
</dbReference>
<feature type="compositionally biased region" description="Polar residues" evidence="5">
    <location>
        <begin position="57"/>
        <end position="77"/>
    </location>
</feature>
<dbReference type="Gene3D" id="3.20.20.80">
    <property type="entry name" value="Glycosidases"/>
    <property type="match status" value="1"/>
</dbReference>
<keyword evidence="2" id="KW-0378">Hydrolase</keyword>
<feature type="domain" description="Xylanolytic transcriptional activator regulatory" evidence="6">
    <location>
        <begin position="272"/>
        <end position="343"/>
    </location>
</feature>
<dbReference type="CDD" id="cd12148">
    <property type="entry name" value="fungal_TF_MHR"/>
    <property type="match status" value="1"/>
</dbReference>
<gene>
    <name evidence="7" type="ORF">FDENT_5074</name>
</gene>
<keyword evidence="8" id="KW-1185">Reference proteome</keyword>